<dbReference type="Proteomes" id="UP001607302">
    <property type="component" value="Unassembled WGS sequence"/>
</dbReference>
<organism evidence="1 2">
    <name type="scientific">Vespula squamosa</name>
    <name type="common">Southern yellow jacket</name>
    <name type="synonym">Wasp</name>
    <dbReference type="NCBI Taxonomy" id="30214"/>
    <lineage>
        <taxon>Eukaryota</taxon>
        <taxon>Metazoa</taxon>
        <taxon>Ecdysozoa</taxon>
        <taxon>Arthropoda</taxon>
        <taxon>Hexapoda</taxon>
        <taxon>Insecta</taxon>
        <taxon>Pterygota</taxon>
        <taxon>Neoptera</taxon>
        <taxon>Endopterygota</taxon>
        <taxon>Hymenoptera</taxon>
        <taxon>Apocrita</taxon>
        <taxon>Aculeata</taxon>
        <taxon>Vespoidea</taxon>
        <taxon>Vespidae</taxon>
        <taxon>Vespinae</taxon>
        <taxon>Vespula</taxon>
    </lineage>
</organism>
<comment type="caution">
    <text evidence="1">The sequence shown here is derived from an EMBL/GenBank/DDBJ whole genome shotgun (WGS) entry which is preliminary data.</text>
</comment>
<accession>A0ABD2A573</accession>
<gene>
    <name evidence="1" type="ORF">V1478_015482</name>
</gene>
<evidence type="ECO:0000313" key="2">
    <source>
        <dbReference type="Proteomes" id="UP001607302"/>
    </source>
</evidence>
<name>A0ABD2A573_VESSQ</name>
<dbReference type="EMBL" id="JAUDFV010000155">
    <property type="protein sequence ID" value="KAL2715784.1"/>
    <property type="molecule type" value="Genomic_DNA"/>
</dbReference>
<protein>
    <submittedName>
        <fullName evidence="1">Uncharacterized protein</fullName>
    </submittedName>
</protein>
<evidence type="ECO:0000313" key="1">
    <source>
        <dbReference type="EMBL" id="KAL2715784.1"/>
    </source>
</evidence>
<reference evidence="1 2" key="1">
    <citation type="journal article" date="2024" name="Ann. Entomol. Soc. Am.">
        <title>Genomic analyses of the southern and eastern yellowjacket wasps (Hymenoptera: Vespidae) reveal evolutionary signatures of social life.</title>
        <authorList>
            <person name="Catto M.A."/>
            <person name="Caine P.B."/>
            <person name="Orr S.E."/>
            <person name="Hunt B.G."/>
            <person name="Goodisman M.A.D."/>
        </authorList>
    </citation>
    <scope>NUCLEOTIDE SEQUENCE [LARGE SCALE GENOMIC DNA]</scope>
    <source>
        <strain evidence="1">233</strain>
        <tissue evidence="1">Head and thorax</tissue>
    </source>
</reference>
<proteinExistence type="predicted"/>
<dbReference type="AlphaFoldDB" id="A0ABD2A573"/>
<sequence>MYYNWTNEMQFKLLCTFINIRVQQDRYESSFPPQRTL</sequence>
<keyword evidence="2" id="KW-1185">Reference proteome</keyword>